<evidence type="ECO:0000256" key="1">
    <source>
        <dbReference type="ARBA" id="ARBA00004191"/>
    </source>
</evidence>
<evidence type="ECO:0000256" key="13">
    <source>
        <dbReference type="SAM" id="Phobius"/>
    </source>
</evidence>
<feature type="binding site" evidence="11">
    <location>
        <position position="372"/>
    </location>
    <ligand>
        <name>ATP</name>
        <dbReference type="ChEBI" id="CHEBI:30616"/>
    </ligand>
</feature>
<dbReference type="Gene3D" id="3.30.200.20">
    <property type="entry name" value="Phosphorylase Kinase, domain 1"/>
    <property type="match status" value="1"/>
</dbReference>
<evidence type="ECO:0000256" key="9">
    <source>
        <dbReference type="ARBA" id="ARBA00023136"/>
    </source>
</evidence>
<dbReference type="InterPro" id="IPR000719">
    <property type="entry name" value="Prot_kinase_dom"/>
</dbReference>
<dbReference type="FunCoup" id="A0A6P9DSZ0">
    <property type="interactions" value="127"/>
</dbReference>
<keyword evidence="11" id="KW-0547">Nucleotide-binding</keyword>
<dbReference type="FunFam" id="3.80.10.10:FF:000400">
    <property type="entry name" value="Nuclear pore complex protein NUP107"/>
    <property type="match status" value="1"/>
</dbReference>
<protein>
    <submittedName>
        <fullName evidence="17">Pollen receptor-like kinase 3</fullName>
    </submittedName>
</protein>
<dbReference type="InterPro" id="IPR001611">
    <property type="entry name" value="Leu-rich_rpt"/>
</dbReference>
<comment type="similarity">
    <text evidence="10">Belongs to the polygalacturonase-inhibiting protein family.</text>
</comment>
<keyword evidence="8 13" id="KW-1133">Transmembrane helix</keyword>
<dbReference type="InterPro" id="IPR013210">
    <property type="entry name" value="LRR_N_plant-typ"/>
</dbReference>
<dbReference type="Gene3D" id="3.80.10.10">
    <property type="entry name" value="Ribonuclease Inhibitor"/>
    <property type="match status" value="2"/>
</dbReference>
<dbReference type="GO" id="GO:0090404">
    <property type="term" value="C:pollen tube tip"/>
    <property type="evidence" value="ECO:0000318"/>
    <property type="project" value="GO_Central"/>
</dbReference>
<keyword evidence="5 13" id="KW-0812">Transmembrane</keyword>
<dbReference type="InterPro" id="IPR011009">
    <property type="entry name" value="Kinase-like_dom_sf"/>
</dbReference>
<dbReference type="GO" id="GO:0005524">
    <property type="term" value="F:ATP binding"/>
    <property type="evidence" value="ECO:0007669"/>
    <property type="project" value="UniProtKB-UniRule"/>
</dbReference>
<dbReference type="GO" id="GO:0004674">
    <property type="term" value="F:protein serine/threonine kinase activity"/>
    <property type="evidence" value="ECO:0000318"/>
    <property type="project" value="GO_Central"/>
</dbReference>
<dbReference type="Gene3D" id="1.10.510.10">
    <property type="entry name" value="Transferase(Phosphotransferase) domain 1"/>
    <property type="match status" value="1"/>
</dbReference>
<dbReference type="OrthoDB" id="418615at2759"/>
<keyword evidence="7" id="KW-0677">Repeat</keyword>
<dbReference type="InterPro" id="IPR032675">
    <property type="entry name" value="LRR_dom_sf"/>
</dbReference>
<dbReference type="GeneID" id="109002825"/>
<evidence type="ECO:0000259" key="15">
    <source>
        <dbReference type="PROSITE" id="PS50011"/>
    </source>
</evidence>
<evidence type="ECO:0000256" key="12">
    <source>
        <dbReference type="SAM" id="MobiDB-lite"/>
    </source>
</evidence>
<keyword evidence="3" id="KW-0134">Cell wall</keyword>
<evidence type="ECO:0000256" key="11">
    <source>
        <dbReference type="PROSITE-ProRule" id="PRU10141"/>
    </source>
</evidence>
<dbReference type="InterPro" id="IPR001245">
    <property type="entry name" value="Ser-Thr/Tyr_kinase_cat_dom"/>
</dbReference>
<dbReference type="PROSITE" id="PS00107">
    <property type="entry name" value="PROTEIN_KINASE_ATP"/>
    <property type="match status" value="1"/>
</dbReference>
<feature type="domain" description="Protein kinase" evidence="15">
    <location>
        <begin position="344"/>
        <end position="620"/>
    </location>
</feature>
<keyword evidence="3" id="KW-0964">Secreted</keyword>
<feature type="transmembrane region" description="Helical" evidence="13">
    <location>
        <begin position="246"/>
        <end position="268"/>
    </location>
</feature>
<evidence type="ECO:0000256" key="5">
    <source>
        <dbReference type="ARBA" id="ARBA00022692"/>
    </source>
</evidence>
<keyword evidence="11" id="KW-0067">ATP-binding</keyword>
<comment type="subcellular location">
    <subcellularLocation>
        <location evidence="2">Membrane</location>
    </subcellularLocation>
    <subcellularLocation>
        <location evidence="1">Secreted</location>
        <location evidence="1">Cell wall</location>
    </subcellularLocation>
</comment>
<dbReference type="InterPro" id="IPR046959">
    <property type="entry name" value="PRK1-6/SRF4-like"/>
</dbReference>
<dbReference type="KEGG" id="jre:109002825"/>
<evidence type="ECO:0000313" key="16">
    <source>
        <dbReference type="Proteomes" id="UP000235220"/>
    </source>
</evidence>
<accession>A0A6P9DSZ0</accession>
<dbReference type="SUPFAM" id="SSF52058">
    <property type="entry name" value="L domain-like"/>
    <property type="match status" value="1"/>
</dbReference>
<dbReference type="SUPFAM" id="SSF56112">
    <property type="entry name" value="Protein kinase-like (PK-like)"/>
    <property type="match status" value="1"/>
</dbReference>
<evidence type="ECO:0000256" key="3">
    <source>
        <dbReference type="ARBA" id="ARBA00022512"/>
    </source>
</evidence>
<evidence type="ECO:0000256" key="7">
    <source>
        <dbReference type="ARBA" id="ARBA00022737"/>
    </source>
</evidence>
<keyword evidence="9 13" id="KW-0472">Membrane</keyword>
<reference evidence="17" key="1">
    <citation type="submission" date="2025-08" db="UniProtKB">
        <authorList>
            <consortium name="RefSeq"/>
        </authorList>
    </citation>
    <scope>IDENTIFICATION</scope>
    <source>
        <tissue evidence="17">Leaves</tissue>
    </source>
</reference>
<dbReference type="PANTHER" id="PTHR48007:SF29">
    <property type="entry name" value="POLLEN RECEPTOR-LIKE KINASE 3"/>
    <property type="match status" value="1"/>
</dbReference>
<evidence type="ECO:0000313" key="17">
    <source>
        <dbReference type="RefSeq" id="XP_035538540.1"/>
    </source>
</evidence>
<dbReference type="AlphaFoldDB" id="A0A6P9DSZ0"/>
<organism evidence="16 17">
    <name type="scientific">Juglans regia</name>
    <name type="common">English walnut</name>
    <dbReference type="NCBI Taxonomy" id="51240"/>
    <lineage>
        <taxon>Eukaryota</taxon>
        <taxon>Viridiplantae</taxon>
        <taxon>Streptophyta</taxon>
        <taxon>Embryophyta</taxon>
        <taxon>Tracheophyta</taxon>
        <taxon>Spermatophyta</taxon>
        <taxon>Magnoliopsida</taxon>
        <taxon>eudicotyledons</taxon>
        <taxon>Gunneridae</taxon>
        <taxon>Pentapetalae</taxon>
        <taxon>rosids</taxon>
        <taxon>fabids</taxon>
        <taxon>Fagales</taxon>
        <taxon>Juglandaceae</taxon>
        <taxon>Juglans</taxon>
    </lineage>
</organism>
<evidence type="ECO:0000256" key="8">
    <source>
        <dbReference type="ARBA" id="ARBA00022989"/>
    </source>
</evidence>
<feature type="signal peptide" evidence="14">
    <location>
        <begin position="1"/>
        <end position="18"/>
    </location>
</feature>
<dbReference type="Pfam" id="PF00560">
    <property type="entry name" value="LRR_1"/>
    <property type="match status" value="2"/>
</dbReference>
<dbReference type="Pfam" id="PF08263">
    <property type="entry name" value="LRRNT_2"/>
    <property type="match status" value="1"/>
</dbReference>
<dbReference type="InterPro" id="IPR017441">
    <property type="entry name" value="Protein_kinase_ATP_BS"/>
</dbReference>
<feature type="region of interest" description="Disordered" evidence="12">
    <location>
        <begin position="298"/>
        <end position="323"/>
    </location>
</feature>
<gene>
    <name evidence="17" type="primary">LOC109002825</name>
</gene>
<keyword evidence="16" id="KW-1185">Reference proteome</keyword>
<keyword evidence="6 14" id="KW-0732">Signal</keyword>
<evidence type="ECO:0000256" key="14">
    <source>
        <dbReference type="SAM" id="SignalP"/>
    </source>
</evidence>
<evidence type="ECO:0000256" key="10">
    <source>
        <dbReference type="ARBA" id="ARBA00038043"/>
    </source>
</evidence>
<sequence length="620" mass="68583">MAAVHILFLLLFFLPSLSLSVSDKEALLKLKKSFIHADALSSWVPNSSPCSDDWLGVICVDGKITGLHLTNLGLSGNIDVEALLELRGLRTIGMVNNSFSGPIPDFHMLGALKSLLLTGNKFSGNIPNDFFSHLTSLKKAWLSYNQFNGTIPESVTQPTHLIELHLEKNQFTGPIPPMNQTSLKQLDLSNNMLEGEIPESLSIFGVNTFAGNEGLCGKPLDKVCTEKDKTLIPSNETGNKSSDNNVVVLSFLAVITLVFILFAFGNCAKHRENEFIVRGSESMANDQMVEIHVLSSNRSGASDYSSHKGLLKKSTSSQQEKNGTGDLVMVNDAKGTFGLSDLMKAAAEVLGNGGMGSAYKALMANGVSVVVKRMREMNRMQREVFDEEMKRFGRLKHKNILTPLAYHFRREEKLLISEYIPKGSLLYVLHGDRGICHNELNWPTRLKIIKGVARGMGFLHSEFAKHDLPHGNLKSSNVLLCDDYEPLLSDYAFHSLVSTPVAAQALFAYKTPDYIQYQKVSPKSDVYCLGIIILEILTGKFPSQYLITGKGGTDVVQWVLTAISEHRLQEVLDPDIANNTSSLNQILQLLNIAVACIESNSEQRLDMREAIRRIEEGYEY</sequence>
<keyword evidence="4" id="KW-0433">Leucine-rich repeat</keyword>
<dbReference type="Proteomes" id="UP000235220">
    <property type="component" value="Chromosome 1"/>
</dbReference>
<evidence type="ECO:0000256" key="2">
    <source>
        <dbReference type="ARBA" id="ARBA00004370"/>
    </source>
</evidence>
<proteinExistence type="inferred from homology"/>
<feature type="chain" id="PRO_5027605886" evidence="14">
    <location>
        <begin position="19"/>
        <end position="620"/>
    </location>
</feature>
<dbReference type="RefSeq" id="XP_035538540.1">
    <property type="nucleotide sequence ID" value="XM_035682647.1"/>
</dbReference>
<evidence type="ECO:0000256" key="6">
    <source>
        <dbReference type="ARBA" id="ARBA00022729"/>
    </source>
</evidence>
<evidence type="ECO:0000256" key="4">
    <source>
        <dbReference type="ARBA" id="ARBA00022614"/>
    </source>
</evidence>
<feature type="compositionally biased region" description="Polar residues" evidence="12">
    <location>
        <begin position="313"/>
        <end position="322"/>
    </location>
</feature>
<dbReference type="Pfam" id="PF07714">
    <property type="entry name" value="PK_Tyr_Ser-Thr"/>
    <property type="match status" value="1"/>
</dbReference>
<dbReference type="InParanoid" id="A0A6P9DSZ0"/>
<dbReference type="PANTHER" id="PTHR48007">
    <property type="entry name" value="LEUCINE-RICH REPEAT RECEPTOR-LIKE PROTEIN KINASE PXC1"/>
    <property type="match status" value="1"/>
</dbReference>
<dbReference type="PROSITE" id="PS50011">
    <property type="entry name" value="PROTEIN_KINASE_DOM"/>
    <property type="match status" value="1"/>
</dbReference>
<dbReference type="GO" id="GO:0005886">
    <property type="term" value="C:plasma membrane"/>
    <property type="evidence" value="ECO:0000318"/>
    <property type="project" value="GO_Central"/>
</dbReference>
<dbReference type="GO" id="GO:0010183">
    <property type="term" value="P:pollen tube guidance"/>
    <property type="evidence" value="ECO:0000318"/>
    <property type="project" value="GO_Central"/>
</dbReference>
<name>A0A6P9DSZ0_JUGRE</name>